<feature type="transmembrane region" description="Helical" evidence="7">
    <location>
        <begin position="114"/>
        <end position="133"/>
    </location>
</feature>
<feature type="region of interest" description="Disordered" evidence="6">
    <location>
        <begin position="252"/>
        <end position="274"/>
    </location>
</feature>
<dbReference type="Proteomes" id="UP001202244">
    <property type="component" value="Chromosome"/>
</dbReference>
<feature type="transmembrane region" description="Helical" evidence="7">
    <location>
        <begin position="466"/>
        <end position="484"/>
    </location>
</feature>
<feature type="transmembrane region" description="Helical" evidence="7">
    <location>
        <begin position="419"/>
        <end position="437"/>
    </location>
</feature>
<keyword evidence="2" id="KW-0813">Transport</keyword>
<sequence>MSTSSQASAPETARTHPRALEPVTLVVTVLLSVLGAVIGLVLITTLGIAPNTSVIGALIAMLIGRISFAALSRMRDPQRQNLVQSAISGSTFAAANSLVTPIAVPFLLGKPGLVWPMLGGAVIGLVVDSWVLYRVFDSRLLPAAAAWPAGIAAAETIKAGDEGGRKAKLLGLSAVIGFVGSLFKLPMSAAGVAFLGNIWALLMFGVGLLVAQYAPTLLDVDLSANYVPHGVMIGAGLVALVQAVLMMRDRKGGKGGSGAKGTASGAARPARDAEGRFDPEVRTVDSRRLRRGLLEGLALFLVGALFIAFTGGVLADMSGVGLVGWVLLAGVAALVHQLIVGLAAMHSGWFPAFAVTLIFLILGLVLGIPMVPLALLVGYAASTGPAFADVGFDFKAGWLLRKGAVPWHPYEMAGRRQQYVAQLVGFAVAILVVALAWKPFFEDGRVPPVAQVYVDTIKAGLTDTHALTMMALWAIPGALIQFFGGSSRQMGVLLATGLLVATPQAGWLVLAALAVRVGYSRWKARNRTRTGADPSAEADPSADADNELALVGAGLVAGSSLNDVSQIYKAV</sequence>
<feature type="transmembrane region" description="Helical" evidence="7">
    <location>
        <begin position="320"/>
        <end position="345"/>
    </location>
</feature>
<evidence type="ECO:0000313" key="8">
    <source>
        <dbReference type="EMBL" id="UNS99641.1"/>
    </source>
</evidence>
<accession>A0ABY3XYR3</accession>
<evidence type="ECO:0000256" key="4">
    <source>
        <dbReference type="ARBA" id="ARBA00022989"/>
    </source>
</evidence>
<proteinExistence type="predicted"/>
<feature type="transmembrane region" description="Helical" evidence="7">
    <location>
        <begin position="292"/>
        <end position="314"/>
    </location>
</feature>
<keyword evidence="3 7" id="KW-0812">Transmembrane</keyword>
<evidence type="ECO:0000256" key="1">
    <source>
        <dbReference type="ARBA" id="ARBA00004141"/>
    </source>
</evidence>
<feature type="transmembrane region" description="Helical" evidence="7">
    <location>
        <begin position="490"/>
        <end position="519"/>
    </location>
</feature>
<organism evidence="8 9">
    <name type="scientific">Streptomyces tubbatahanensis</name>
    <dbReference type="NCBI Taxonomy" id="2923272"/>
    <lineage>
        <taxon>Bacteria</taxon>
        <taxon>Bacillati</taxon>
        <taxon>Actinomycetota</taxon>
        <taxon>Actinomycetes</taxon>
        <taxon>Kitasatosporales</taxon>
        <taxon>Streptomycetaceae</taxon>
        <taxon>Streptomyces</taxon>
    </lineage>
</organism>
<feature type="transmembrane region" description="Helical" evidence="7">
    <location>
        <begin position="192"/>
        <end position="214"/>
    </location>
</feature>
<feature type="transmembrane region" description="Helical" evidence="7">
    <location>
        <begin position="86"/>
        <end position="108"/>
    </location>
</feature>
<gene>
    <name evidence="8" type="ORF">MMF93_26710</name>
</gene>
<dbReference type="EMBL" id="CP093846">
    <property type="protein sequence ID" value="UNS99641.1"/>
    <property type="molecule type" value="Genomic_DNA"/>
</dbReference>
<feature type="transmembrane region" description="Helical" evidence="7">
    <location>
        <begin position="357"/>
        <end position="381"/>
    </location>
</feature>
<dbReference type="RefSeq" id="WP_242755464.1">
    <property type="nucleotide sequence ID" value="NZ_CP093846.1"/>
</dbReference>
<evidence type="ECO:0000256" key="5">
    <source>
        <dbReference type="ARBA" id="ARBA00023136"/>
    </source>
</evidence>
<evidence type="ECO:0000256" key="7">
    <source>
        <dbReference type="SAM" id="Phobius"/>
    </source>
</evidence>
<keyword evidence="9" id="KW-1185">Reference proteome</keyword>
<dbReference type="Pfam" id="PF03169">
    <property type="entry name" value="OPT"/>
    <property type="match status" value="1"/>
</dbReference>
<reference evidence="8 9" key="1">
    <citation type="journal article" date="2023" name="Microbiol. Spectr.">
        <title>Synergy between Genome Mining, Metabolomics, and Bioinformatics Uncovers Antibacterial Chlorinated Carbazole Alkaloids and Their Biosynthetic Gene Cluster from Streptomyces tubbatahanensis sp. nov., a Novel Actinomycete Isolated from Sulu Sea, Philippines.</title>
        <authorList>
            <person name="Tenebro C.P."/>
            <person name="Trono D.J.V.L."/>
            <person name="Balida L.A.P."/>
            <person name="Bayog L.K.A."/>
            <person name="Bruna J.R."/>
            <person name="Sabido E.M."/>
            <person name="Caspe D.P.C."/>
            <person name="de Los Santos E.L.C."/>
            <person name="Saludes J.P."/>
            <person name="Dalisay D.S."/>
        </authorList>
    </citation>
    <scope>NUCLEOTIDE SEQUENCE [LARGE SCALE GENOMIC DNA]</scope>
    <source>
        <strain evidence="8 9">DSD3025</strain>
    </source>
</reference>
<comment type="subcellular location">
    <subcellularLocation>
        <location evidence="1">Membrane</location>
        <topology evidence="1">Multi-pass membrane protein</topology>
    </subcellularLocation>
</comment>
<evidence type="ECO:0000313" key="9">
    <source>
        <dbReference type="Proteomes" id="UP001202244"/>
    </source>
</evidence>
<feature type="transmembrane region" description="Helical" evidence="7">
    <location>
        <begin position="54"/>
        <end position="74"/>
    </location>
</feature>
<feature type="transmembrane region" description="Helical" evidence="7">
    <location>
        <begin position="23"/>
        <end position="48"/>
    </location>
</feature>
<keyword evidence="5 7" id="KW-0472">Membrane</keyword>
<evidence type="ECO:0000256" key="2">
    <source>
        <dbReference type="ARBA" id="ARBA00022448"/>
    </source>
</evidence>
<feature type="transmembrane region" description="Helical" evidence="7">
    <location>
        <begin position="226"/>
        <end position="245"/>
    </location>
</feature>
<keyword evidence="4 7" id="KW-1133">Transmembrane helix</keyword>
<dbReference type="InterPro" id="IPR004813">
    <property type="entry name" value="OPT"/>
</dbReference>
<evidence type="ECO:0000256" key="3">
    <source>
        <dbReference type="ARBA" id="ARBA00022692"/>
    </source>
</evidence>
<protein>
    <submittedName>
        <fullName evidence="8">OPT/YSL family transporter</fullName>
    </submittedName>
</protein>
<name>A0ABY3XYR3_9ACTN</name>
<evidence type="ECO:0000256" key="6">
    <source>
        <dbReference type="SAM" id="MobiDB-lite"/>
    </source>
</evidence>